<dbReference type="EMBL" id="JAUBDJ010000014">
    <property type="protein sequence ID" value="MDW0118550.1"/>
    <property type="molecule type" value="Genomic_DNA"/>
</dbReference>
<dbReference type="Proteomes" id="UP001271648">
    <property type="component" value="Unassembled WGS sequence"/>
</dbReference>
<gene>
    <name evidence="2" type="ORF">QTL97_16595</name>
</gene>
<name>A0AAW9AC66_9BACL</name>
<dbReference type="AlphaFoldDB" id="A0AAW9AC66"/>
<comment type="caution">
    <text evidence="2">The sequence shown here is derived from an EMBL/GenBank/DDBJ whole genome shotgun (WGS) entry which is preliminary data.</text>
</comment>
<protein>
    <submittedName>
        <fullName evidence="2">DUF3992 domain-containing protein</fullName>
    </submittedName>
</protein>
<dbReference type="RefSeq" id="WP_317941282.1">
    <property type="nucleotide sequence ID" value="NZ_JAUBDJ010000014.1"/>
</dbReference>
<evidence type="ECO:0000313" key="3">
    <source>
        <dbReference type="Proteomes" id="UP001271648"/>
    </source>
</evidence>
<dbReference type="InterPro" id="IPR025055">
    <property type="entry name" value="Ena_core"/>
</dbReference>
<keyword evidence="3" id="KW-1185">Reference proteome</keyword>
<accession>A0AAW9AC66</accession>
<proteinExistence type="predicted"/>
<evidence type="ECO:0000313" key="2">
    <source>
        <dbReference type="EMBL" id="MDW0118550.1"/>
    </source>
</evidence>
<organism evidence="2 3">
    <name type="scientific">Sporosarcina thermotolerans</name>
    <dbReference type="NCBI Taxonomy" id="633404"/>
    <lineage>
        <taxon>Bacteria</taxon>
        <taxon>Bacillati</taxon>
        <taxon>Bacillota</taxon>
        <taxon>Bacilli</taxon>
        <taxon>Bacillales</taxon>
        <taxon>Caryophanaceae</taxon>
        <taxon>Sporosarcina</taxon>
    </lineage>
</organism>
<feature type="domain" description="Endospore appendages core" evidence="1">
    <location>
        <begin position="31"/>
        <end position="130"/>
    </location>
</feature>
<sequence>MTDKFCVQVPKVYDWVTKEVEFQTCLSLLECYTITDQICNNFTLECSSDITSLWVANGDNHPRAGTISVSFNEGCGDELAVFVNGNLAFSVGKGKTRVQTVESLRSVEVSCSNGRGICRGEYALSIHNKFQHTCLPDPSESIECYLSDPGGNRICPLLPDAIECVEIPQANGRQNKNVVMPNGQIVTYQKINILKKGCIGVEYKRNGKLCKRLVPFEFTEELLICAPTGTRVKCDIIAFDCMAMILENDSCTWIEVFIHVGQCIQSQADVTVALEGKFCSPRIDLSSSRC</sequence>
<evidence type="ECO:0000259" key="1">
    <source>
        <dbReference type="Pfam" id="PF13157"/>
    </source>
</evidence>
<dbReference type="Pfam" id="PF13157">
    <property type="entry name" value="Enas"/>
    <property type="match status" value="1"/>
</dbReference>
<reference evidence="2 3" key="1">
    <citation type="submission" date="2023-06" db="EMBL/GenBank/DDBJ databases">
        <title>Sporosarcina sp. nov., isolated from Korean traditional fermented seafood 'Jeotgal'.</title>
        <authorList>
            <person name="Yang A.I."/>
            <person name="Shin N.-R."/>
        </authorList>
    </citation>
    <scope>NUCLEOTIDE SEQUENCE [LARGE SCALE GENOMIC DNA]</scope>
    <source>
        <strain evidence="2 3">KCTC43456</strain>
    </source>
</reference>